<sequence>MERSLILLNAVLIAIFLIIGIMVRGSKEGIIFDQFIMEYIHDKVTPSGIKVMKKITYLGSAYFFILMGIMILLYMLKGKRKREIYLLFLSTIGSYGLNVILKNIFIRTRPLEFFLIEQGGYSFPSGHAMVSMTFYSTMTYLITRKINNRGLKTMIWLLNFIIIALIGLSRIYLGVHWPTDVLMGFIVGLIFTHGSIKTMRSNK</sequence>
<dbReference type="Proteomes" id="UP000198828">
    <property type="component" value="Unassembled WGS sequence"/>
</dbReference>
<dbReference type="InterPro" id="IPR000326">
    <property type="entry name" value="PAP2/HPO"/>
</dbReference>
<feature type="transmembrane region" description="Helical" evidence="1">
    <location>
        <begin position="121"/>
        <end position="142"/>
    </location>
</feature>
<feature type="domain" description="Phosphatidic acid phosphatase type 2/haloperoxidase" evidence="2">
    <location>
        <begin position="85"/>
        <end position="196"/>
    </location>
</feature>
<dbReference type="InterPro" id="IPR036938">
    <property type="entry name" value="PAP2/HPO_sf"/>
</dbReference>
<gene>
    <name evidence="3" type="ORF">SAMN05660923_01114</name>
</gene>
<evidence type="ECO:0000313" key="4">
    <source>
        <dbReference type="Proteomes" id="UP000198828"/>
    </source>
</evidence>
<evidence type="ECO:0000259" key="2">
    <source>
        <dbReference type="SMART" id="SM00014"/>
    </source>
</evidence>
<protein>
    <submittedName>
        <fullName evidence="3">Undecaprenyl-diphosphatase</fullName>
    </submittedName>
</protein>
<organism evidence="3 4">
    <name type="scientific">Tepidimicrobium xylanilyticum</name>
    <dbReference type="NCBI Taxonomy" id="1123352"/>
    <lineage>
        <taxon>Bacteria</taxon>
        <taxon>Bacillati</taxon>
        <taxon>Bacillota</taxon>
        <taxon>Tissierellia</taxon>
        <taxon>Tissierellales</taxon>
        <taxon>Tepidimicrobiaceae</taxon>
        <taxon>Tepidimicrobium</taxon>
    </lineage>
</organism>
<name>A0A1H2VI17_9FIRM</name>
<feature type="transmembrane region" description="Helical" evidence="1">
    <location>
        <begin position="181"/>
        <end position="199"/>
    </location>
</feature>
<dbReference type="OrthoDB" id="9789113at2"/>
<proteinExistence type="predicted"/>
<dbReference type="Gene3D" id="1.20.144.10">
    <property type="entry name" value="Phosphatidic acid phosphatase type 2/haloperoxidase"/>
    <property type="match status" value="2"/>
</dbReference>
<dbReference type="AlphaFoldDB" id="A0A1H2VI17"/>
<keyword evidence="4" id="KW-1185">Reference proteome</keyword>
<feature type="transmembrane region" description="Helical" evidence="1">
    <location>
        <begin position="83"/>
        <end position="101"/>
    </location>
</feature>
<evidence type="ECO:0000256" key="1">
    <source>
        <dbReference type="SAM" id="Phobius"/>
    </source>
</evidence>
<accession>A0A1H2VI17</accession>
<evidence type="ECO:0000313" key="3">
    <source>
        <dbReference type="EMBL" id="SDW67850.1"/>
    </source>
</evidence>
<dbReference type="Pfam" id="PF01569">
    <property type="entry name" value="PAP2"/>
    <property type="match status" value="1"/>
</dbReference>
<dbReference type="CDD" id="cd03392">
    <property type="entry name" value="PAP2_like_2"/>
    <property type="match status" value="1"/>
</dbReference>
<dbReference type="EMBL" id="FNNG01000003">
    <property type="protein sequence ID" value="SDW67850.1"/>
    <property type="molecule type" value="Genomic_DNA"/>
</dbReference>
<reference evidence="3 4" key="1">
    <citation type="submission" date="2016-10" db="EMBL/GenBank/DDBJ databases">
        <authorList>
            <person name="de Groot N.N."/>
        </authorList>
    </citation>
    <scope>NUCLEOTIDE SEQUENCE [LARGE SCALE GENOMIC DNA]</scope>
    <source>
        <strain evidence="3 4">DSM 23310</strain>
    </source>
</reference>
<feature type="transmembrane region" description="Helical" evidence="1">
    <location>
        <begin position="55"/>
        <end position="76"/>
    </location>
</feature>
<dbReference type="SUPFAM" id="SSF48317">
    <property type="entry name" value="Acid phosphatase/Vanadium-dependent haloperoxidase"/>
    <property type="match status" value="1"/>
</dbReference>
<dbReference type="PANTHER" id="PTHR14969:SF13">
    <property type="entry name" value="AT30094P"/>
    <property type="match status" value="1"/>
</dbReference>
<keyword evidence="1" id="KW-1133">Transmembrane helix</keyword>
<feature type="transmembrane region" description="Helical" evidence="1">
    <location>
        <begin position="154"/>
        <end position="175"/>
    </location>
</feature>
<feature type="transmembrane region" description="Helical" evidence="1">
    <location>
        <begin position="5"/>
        <end position="23"/>
    </location>
</feature>
<dbReference type="SMART" id="SM00014">
    <property type="entry name" value="acidPPc"/>
    <property type="match status" value="1"/>
</dbReference>
<dbReference type="PANTHER" id="PTHR14969">
    <property type="entry name" value="SPHINGOSINE-1-PHOSPHATE PHOSPHOHYDROLASE"/>
    <property type="match status" value="1"/>
</dbReference>
<keyword evidence="1" id="KW-0472">Membrane</keyword>
<dbReference type="RefSeq" id="WP_093751619.1">
    <property type="nucleotide sequence ID" value="NZ_BSYN01000004.1"/>
</dbReference>
<keyword evidence="1" id="KW-0812">Transmembrane</keyword>